<dbReference type="InterPro" id="IPR001048">
    <property type="entry name" value="Asp/Glu/Uridylate_kinase"/>
</dbReference>
<dbReference type="SUPFAM" id="SSF53720">
    <property type="entry name" value="ALDH-like"/>
    <property type="match status" value="1"/>
</dbReference>
<evidence type="ECO:0000256" key="6">
    <source>
        <dbReference type="ARBA" id="ARBA00022605"/>
    </source>
</evidence>
<proteinExistence type="inferred from homology"/>
<evidence type="ECO:0000256" key="10">
    <source>
        <dbReference type="ARBA" id="ARBA00022777"/>
    </source>
</evidence>
<evidence type="ECO:0000313" key="21">
    <source>
        <dbReference type="Proteomes" id="UP001201812"/>
    </source>
</evidence>
<evidence type="ECO:0000256" key="4">
    <source>
        <dbReference type="ARBA" id="ARBA00009302"/>
    </source>
</evidence>
<dbReference type="PANTHER" id="PTHR11063:SF8">
    <property type="entry name" value="DELTA-1-PYRROLINE-5-CARBOXYLATE SYNTHASE"/>
    <property type="match status" value="1"/>
</dbReference>
<dbReference type="SUPFAM" id="SSF53633">
    <property type="entry name" value="Carbamate kinase-like"/>
    <property type="match status" value="1"/>
</dbReference>
<dbReference type="InterPro" id="IPR000965">
    <property type="entry name" value="GPR_dom"/>
</dbReference>
<evidence type="ECO:0000256" key="7">
    <source>
        <dbReference type="ARBA" id="ARBA00022650"/>
    </source>
</evidence>
<comment type="similarity">
    <text evidence="3 17">In the C-terminal section; belongs to the gamma-glutamyl phosphate reductase family.</text>
</comment>
<dbReference type="NCBIfam" id="TIGR01092">
    <property type="entry name" value="P5CS"/>
    <property type="match status" value="1"/>
</dbReference>
<dbReference type="InterPro" id="IPR016162">
    <property type="entry name" value="Ald_DH_N"/>
</dbReference>
<comment type="catalytic activity">
    <reaction evidence="15 17">
        <text>L-glutamate 5-semialdehyde + phosphate + NADP(+) = L-glutamyl 5-phosphate + NADPH + H(+)</text>
        <dbReference type="Rhea" id="RHEA:19541"/>
        <dbReference type="ChEBI" id="CHEBI:15378"/>
        <dbReference type="ChEBI" id="CHEBI:43474"/>
        <dbReference type="ChEBI" id="CHEBI:57783"/>
        <dbReference type="ChEBI" id="CHEBI:58066"/>
        <dbReference type="ChEBI" id="CHEBI:58274"/>
        <dbReference type="ChEBI" id="CHEBI:58349"/>
        <dbReference type="EC" id="1.2.1.41"/>
    </reaction>
</comment>
<dbReference type="GO" id="GO:0005524">
    <property type="term" value="F:ATP binding"/>
    <property type="evidence" value="ECO:0007669"/>
    <property type="project" value="UniProtKB-UniRule"/>
</dbReference>
<comment type="pathway">
    <text evidence="2 17">Amino-acid biosynthesis; L-proline biosynthesis; L-glutamate 5-semialdehyde from L-glutamate: step 1/2.</text>
</comment>
<dbReference type="Gene3D" id="3.40.309.10">
    <property type="entry name" value="Aldehyde Dehydrogenase, Chain A, domain 2"/>
    <property type="match status" value="1"/>
</dbReference>
<dbReference type="FunFam" id="3.40.309.10:FF:000015">
    <property type="entry name" value="Delta-1-pyrroline-5-carboxylate synthase"/>
    <property type="match status" value="1"/>
</dbReference>
<keyword evidence="12 17" id="KW-0521">NADP</keyword>
<feature type="domain" description="Aldehyde dehydrogenase" evidence="18">
    <location>
        <begin position="352"/>
        <end position="661"/>
    </location>
</feature>
<keyword evidence="14" id="KW-0511">Multifunctional enzyme</keyword>
<dbReference type="PROSITE" id="PS01223">
    <property type="entry name" value="PROA"/>
    <property type="match status" value="1"/>
</dbReference>
<dbReference type="InterPro" id="IPR041744">
    <property type="entry name" value="G5K_ProBA"/>
</dbReference>
<dbReference type="InterPro" id="IPR036393">
    <property type="entry name" value="AceGlu_kinase-like_sf"/>
</dbReference>
<evidence type="ECO:0000256" key="1">
    <source>
        <dbReference type="ARBA" id="ARBA00004985"/>
    </source>
</evidence>
<keyword evidence="11 17" id="KW-0067">ATP-binding</keyword>
<dbReference type="InterPro" id="IPR019797">
    <property type="entry name" value="Glutamate_5-kinase_CS"/>
</dbReference>
<dbReference type="InterPro" id="IPR005766">
    <property type="entry name" value="P5_carboxy_syn"/>
</dbReference>
<dbReference type="InterPro" id="IPR016161">
    <property type="entry name" value="Ald_DH/histidinol_DH"/>
</dbReference>
<dbReference type="InterPro" id="IPR001057">
    <property type="entry name" value="Glu/AcGlu_kinase"/>
</dbReference>
<evidence type="ECO:0000259" key="18">
    <source>
        <dbReference type="Pfam" id="PF00171"/>
    </source>
</evidence>
<dbReference type="EC" id="1.2.1.41" evidence="17"/>
<keyword evidence="8 17" id="KW-0808">Transferase</keyword>
<dbReference type="NCBIfam" id="TIGR00407">
    <property type="entry name" value="proA"/>
    <property type="match status" value="1"/>
</dbReference>
<keyword evidence="21" id="KW-1185">Reference proteome</keyword>
<dbReference type="FunFam" id="3.40.1160.10:FF:000006">
    <property type="entry name" value="Glutamate 5-kinase"/>
    <property type="match status" value="1"/>
</dbReference>
<name>A0AAD4R8J5_9BILA</name>
<dbReference type="GO" id="GO:0004350">
    <property type="term" value="F:glutamate-5-semialdehyde dehydrogenase activity"/>
    <property type="evidence" value="ECO:0007669"/>
    <property type="project" value="UniProtKB-UniRule"/>
</dbReference>
<dbReference type="Pfam" id="PF00696">
    <property type="entry name" value="AA_kinase"/>
    <property type="match status" value="1"/>
</dbReference>
<keyword evidence="6 17" id="KW-0028">Amino-acid biosynthesis</keyword>
<dbReference type="GO" id="GO:0055129">
    <property type="term" value="P:L-proline biosynthetic process"/>
    <property type="evidence" value="ECO:0007669"/>
    <property type="project" value="UniProtKB-UniRule"/>
</dbReference>
<comment type="similarity">
    <text evidence="4 17">In the N-terminal section; belongs to the glutamate 5-kinase family.</text>
</comment>
<feature type="domain" description="Aspartate/glutamate/uridylate kinase" evidence="19">
    <location>
        <begin position="89"/>
        <end position="332"/>
    </location>
</feature>
<dbReference type="PIRSF" id="PIRSF036429">
    <property type="entry name" value="P5C_syn"/>
    <property type="match status" value="1"/>
</dbReference>
<dbReference type="PANTHER" id="PTHR11063">
    <property type="entry name" value="GLUTAMATE SEMIALDEHYDE DEHYDROGENASE"/>
    <property type="match status" value="1"/>
</dbReference>
<dbReference type="InterPro" id="IPR015590">
    <property type="entry name" value="Aldehyde_DH_dom"/>
</dbReference>
<dbReference type="EMBL" id="JAKKPZ010000009">
    <property type="protein sequence ID" value="KAI1717257.1"/>
    <property type="molecule type" value="Genomic_DNA"/>
</dbReference>
<keyword evidence="7 17" id="KW-0641">Proline biosynthesis</keyword>
<comment type="caution">
    <text evidence="20">The sequence shown here is derived from an EMBL/GenBank/DDBJ whole genome shotgun (WGS) entry which is preliminary data.</text>
</comment>
<keyword evidence="13 17" id="KW-0560">Oxidoreductase</keyword>
<dbReference type="NCBIfam" id="NF001221">
    <property type="entry name" value="PRK00197.1"/>
    <property type="match status" value="1"/>
</dbReference>
<evidence type="ECO:0000313" key="20">
    <source>
        <dbReference type="EMBL" id="KAI1717257.1"/>
    </source>
</evidence>
<dbReference type="CDD" id="cd07079">
    <property type="entry name" value="ALDH_F18-19_ProA-GPR"/>
    <property type="match status" value="1"/>
</dbReference>
<dbReference type="InterPro" id="IPR016163">
    <property type="entry name" value="Ald_DH_C"/>
</dbReference>
<keyword evidence="5" id="KW-0963">Cytoplasm</keyword>
<sequence>MLRCGGQFLVRNLRHFGGPSLPVSQVSKRWASCIIHPDGAPLLMTDEAGLTTPPINGVAIVGPDGSLDTSHSRAQRILVNKRDDLKKAQRIVVKLGSAVITRDDECGLALGRLASIVEQVSELQQSGRQMLIVSSGAVAFGRQKLRQELVMSMSMRQTLRGPSGLQTDKRACAASGMPGLMSLYEQLFQQYGITVAQVLLTKPDIDDPQRRKNLQATIESLLCLNIIPIVNANDAVAPDPSLNMHISDNDSLAGRLSSEIGADLMIILSNVNGVYTGPPDMEGSRLLHSYCPAEASSVVFGTNSKFGTGGMEAKVSACVKALQNGVSTVITNGMENNAITGVVYGKKMGTLFCNTMRYEGPPIEETAAKAKESGRLLQTLTNQERAKMVRHLADLLLARENDIIEANRLDLHNAKSSDVEPALLDRLKLTKAKLMDLHHGLNMIADSATSLIGRVLRRTKIAQNLFLEQTTVPIGTLLVIFESRPDCLPQVAALSMASGNSLLLKGGREADESNRMLHSIVQEALGTHGFELRDAVTLVRSREDVSDLLQLKEFIDLVIPRGSSDLVRQMQQKSKGIPVLGHAEGVCHVYLDKELDEKMAIDIVRDSKCDYPAACNAAETILIHRDHLNSNFFDLLCGMLKAEGVKLHAGPKLQSLLKFGPPAAESLKYEYGRLECTLEVVDNAEEAATHIIRYGSSHTDSIVTTNDKTAEYFIKQVDSACVFHNTSTRFADGYRFGLGAEVGISTGRIHARGPVGVEGLLTTKWILRGDGHTVQQFKAGGLYEYIHETLDAGEQFVPVSNIPQLQTA</sequence>
<dbReference type="CDD" id="cd04256">
    <property type="entry name" value="AAK_P5CS_ProBA"/>
    <property type="match status" value="1"/>
</dbReference>
<evidence type="ECO:0000256" key="14">
    <source>
        <dbReference type="ARBA" id="ARBA00023268"/>
    </source>
</evidence>
<evidence type="ECO:0000256" key="16">
    <source>
        <dbReference type="ARBA" id="ARBA00049141"/>
    </source>
</evidence>
<evidence type="ECO:0000256" key="9">
    <source>
        <dbReference type="ARBA" id="ARBA00022741"/>
    </source>
</evidence>
<dbReference type="PROSITE" id="PS00902">
    <property type="entry name" value="GLUTAMATE_5_KINASE"/>
    <property type="match status" value="1"/>
</dbReference>
<evidence type="ECO:0000256" key="5">
    <source>
        <dbReference type="ARBA" id="ARBA00022490"/>
    </source>
</evidence>
<evidence type="ECO:0000256" key="11">
    <source>
        <dbReference type="ARBA" id="ARBA00022840"/>
    </source>
</evidence>
<protein>
    <recommendedName>
        <fullName evidence="17">Delta-1-pyrroline-5-carboxylate synthase</fullName>
    </recommendedName>
    <domain>
        <recommendedName>
            <fullName evidence="17">Glutamate 5-kinase</fullName>
            <shortName evidence="17">GK</shortName>
            <ecNumber evidence="17">2.7.2.11</ecNumber>
        </recommendedName>
        <alternativeName>
            <fullName evidence="17">Gamma-glutamyl kinase</fullName>
        </alternativeName>
    </domain>
    <domain>
        <recommendedName>
            <fullName evidence="17">Gamma-glutamyl phosphate reductase</fullName>
            <shortName evidence="17">GPR</shortName>
            <ecNumber evidence="17">1.2.1.41</ecNumber>
        </recommendedName>
        <alternativeName>
            <fullName evidence="17">Glutamate-5-semialdehyde dehydrogenase</fullName>
        </alternativeName>
        <alternativeName>
            <fullName evidence="17">Glutamyl-gamma-semialdehyde dehydrogenase</fullName>
        </alternativeName>
    </domain>
</protein>
<reference evidence="20" key="1">
    <citation type="submission" date="2022-01" db="EMBL/GenBank/DDBJ databases">
        <title>Genome Sequence Resource for Two Populations of Ditylenchus destructor, the Migratory Endoparasitic Phytonematode.</title>
        <authorList>
            <person name="Zhang H."/>
            <person name="Lin R."/>
            <person name="Xie B."/>
        </authorList>
    </citation>
    <scope>NUCLEOTIDE SEQUENCE</scope>
    <source>
        <strain evidence="20">BazhouSP</strain>
    </source>
</reference>
<keyword evidence="9 17" id="KW-0547">Nucleotide-binding</keyword>
<organism evidence="20 21">
    <name type="scientific">Ditylenchus destructor</name>
    <dbReference type="NCBI Taxonomy" id="166010"/>
    <lineage>
        <taxon>Eukaryota</taxon>
        <taxon>Metazoa</taxon>
        <taxon>Ecdysozoa</taxon>
        <taxon>Nematoda</taxon>
        <taxon>Chromadorea</taxon>
        <taxon>Rhabditida</taxon>
        <taxon>Tylenchina</taxon>
        <taxon>Tylenchomorpha</taxon>
        <taxon>Sphaerularioidea</taxon>
        <taxon>Anguinidae</taxon>
        <taxon>Anguininae</taxon>
        <taxon>Ditylenchus</taxon>
    </lineage>
</organism>
<dbReference type="EC" id="2.7.2.11" evidence="17"/>
<evidence type="ECO:0000256" key="15">
    <source>
        <dbReference type="ARBA" id="ARBA00049024"/>
    </source>
</evidence>
<dbReference type="GO" id="GO:0005739">
    <property type="term" value="C:mitochondrion"/>
    <property type="evidence" value="ECO:0007669"/>
    <property type="project" value="UniProtKB-UniRule"/>
</dbReference>
<evidence type="ECO:0000256" key="12">
    <source>
        <dbReference type="ARBA" id="ARBA00022857"/>
    </source>
</evidence>
<dbReference type="PRINTS" id="PR00474">
    <property type="entry name" value="GLU5KINASE"/>
</dbReference>
<dbReference type="Gene3D" id="3.40.1160.10">
    <property type="entry name" value="Acetylglutamate kinase-like"/>
    <property type="match status" value="1"/>
</dbReference>
<dbReference type="HAMAP" id="MF_00456">
    <property type="entry name" value="ProB"/>
    <property type="match status" value="1"/>
</dbReference>
<dbReference type="GO" id="GO:0004349">
    <property type="term" value="F:glutamate 5-kinase activity"/>
    <property type="evidence" value="ECO:0007669"/>
    <property type="project" value="UniProtKB-UniRule"/>
</dbReference>
<dbReference type="NCBIfam" id="TIGR01027">
    <property type="entry name" value="proB"/>
    <property type="match status" value="1"/>
</dbReference>
<dbReference type="Proteomes" id="UP001201812">
    <property type="component" value="Unassembled WGS sequence"/>
</dbReference>
<evidence type="ECO:0000256" key="17">
    <source>
        <dbReference type="PIRNR" id="PIRNR036429"/>
    </source>
</evidence>
<evidence type="ECO:0000256" key="8">
    <source>
        <dbReference type="ARBA" id="ARBA00022679"/>
    </source>
</evidence>
<dbReference type="InterPro" id="IPR020593">
    <property type="entry name" value="G-glutamylP_reductase_CS"/>
</dbReference>
<accession>A0AAD4R8J5</accession>
<evidence type="ECO:0000256" key="2">
    <source>
        <dbReference type="ARBA" id="ARBA00005185"/>
    </source>
</evidence>
<dbReference type="Pfam" id="PF00171">
    <property type="entry name" value="Aldedh"/>
    <property type="match status" value="1"/>
</dbReference>
<dbReference type="Gene3D" id="3.40.605.10">
    <property type="entry name" value="Aldehyde Dehydrogenase, Chain A, domain 1"/>
    <property type="match status" value="1"/>
</dbReference>
<evidence type="ECO:0000256" key="13">
    <source>
        <dbReference type="ARBA" id="ARBA00023002"/>
    </source>
</evidence>
<comment type="pathway">
    <text evidence="1 17">Amino-acid biosynthesis; L-proline biosynthesis; L-glutamate 5-semialdehyde from L-glutamate: step 2/2.</text>
</comment>
<comment type="catalytic activity">
    <reaction evidence="16 17">
        <text>L-glutamate + ATP = L-glutamyl 5-phosphate + ADP</text>
        <dbReference type="Rhea" id="RHEA:14877"/>
        <dbReference type="ChEBI" id="CHEBI:29985"/>
        <dbReference type="ChEBI" id="CHEBI:30616"/>
        <dbReference type="ChEBI" id="CHEBI:58274"/>
        <dbReference type="ChEBI" id="CHEBI:456216"/>
        <dbReference type="EC" id="2.7.2.11"/>
    </reaction>
</comment>
<evidence type="ECO:0000259" key="19">
    <source>
        <dbReference type="Pfam" id="PF00696"/>
    </source>
</evidence>
<dbReference type="InterPro" id="IPR005715">
    <property type="entry name" value="Glu_5kinase/COase_Synthase"/>
</dbReference>
<evidence type="ECO:0000256" key="3">
    <source>
        <dbReference type="ARBA" id="ARBA00006300"/>
    </source>
</evidence>
<dbReference type="AlphaFoldDB" id="A0AAD4R8J5"/>
<dbReference type="HAMAP" id="MF_00412">
    <property type="entry name" value="ProA"/>
    <property type="match status" value="1"/>
</dbReference>
<keyword evidence="10 17" id="KW-0418">Kinase</keyword>
<gene>
    <name evidence="20" type="ORF">DdX_06995</name>
</gene>